<gene>
    <name evidence="10" type="ORF">WR25_25180</name>
</gene>
<comment type="caution">
    <text evidence="10">The sequence shown here is derived from an EMBL/GenBank/DDBJ whole genome shotgun (WGS) entry which is preliminary data.</text>
</comment>
<organism evidence="10 11">
    <name type="scientific">Diploscapter pachys</name>
    <dbReference type="NCBI Taxonomy" id="2018661"/>
    <lineage>
        <taxon>Eukaryota</taxon>
        <taxon>Metazoa</taxon>
        <taxon>Ecdysozoa</taxon>
        <taxon>Nematoda</taxon>
        <taxon>Chromadorea</taxon>
        <taxon>Rhabditida</taxon>
        <taxon>Rhabditina</taxon>
        <taxon>Rhabditomorpha</taxon>
        <taxon>Rhabditoidea</taxon>
        <taxon>Rhabditidae</taxon>
        <taxon>Diploscapter</taxon>
    </lineage>
</organism>
<dbReference type="FunFam" id="2.60.40.10:FF:000080">
    <property type="entry name" value="Myosin light chain kinase, smooth muscle"/>
    <property type="match status" value="1"/>
</dbReference>
<dbReference type="Proteomes" id="UP000218231">
    <property type="component" value="Unassembled WGS sequence"/>
</dbReference>
<evidence type="ECO:0000256" key="7">
    <source>
        <dbReference type="SAM" id="Coils"/>
    </source>
</evidence>
<dbReference type="InterPro" id="IPR003599">
    <property type="entry name" value="Ig_sub"/>
</dbReference>
<dbReference type="FunFam" id="2.60.40.10:FF:000032">
    <property type="entry name" value="palladin isoform X1"/>
    <property type="match status" value="1"/>
</dbReference>
<feature type="domain" description="Ig-like" evidence="9">
    <location>
        <begin position="1397"/>
        <end position="1481"/>
    </location>
</feature>
<dbReference type="SMART" id="SM00409">
    <property type="entry name" value="IG"/>
    <property type="match status" value="6"/>
</dbReference>
<dbReference type="FunFam" id="2.60.40.10:FF:002364">
    <property type="entry name" value="Protein CBG19196"/>
    <property type="match status" value="1"/>
</dbReference>
<dbReference type="SMART" id="SM00408">
    <property type="entry name" value="IGc2"/>
    <property type="match status" value="6"/>
</dbReference>
<dbReference type="PROSITE" id="PS50835">
    <property type="entry name" value="IG_LIKE"/>
    <property type="match status" value="6"/>
</dbReference>
<dbReference type="Gene3D" id="1.20.58.60">
    <property type="match status" value="2"/>
</dbReference>
<dbReference type="InterPro" id="IPR013098">
    <property type="entry name" value="Ig_I-set"/>
</dbReference>
<dbReference type="InterPro" id="IPR007110">
    <property type="entry name" value="Ig-like_dom"/>
</dbReference>
<dbReference type="InterPro" id="IPR013783">
    <property type="entry name" value="Ig-like_fold"/>
</dbReference>
<feature type="region of interest" description="Disordered" evidence="8">
    <location>
        <begin position="1"/>
        <end position="29"/>
    </location>
</feature>
<keyword evidence="5" id="KW-1015">Disulfide bond</keyword>
<dbReference type="Pfam" id="PF25075">
    <property type="entry name" value="DUF7799"/>
    <property type="match status" value="1"/>
</dbReference>
<dbReference type="Pfam" id="PF13927">
    <property type="entry name" value="Ig_3"/>
    <property type="match status" value="1"/>
</dbReference>
<evidence type="ECO:0000256" key="2">
    <source>
        <dbReference type="ARBA" id="ARBA00006692"/>
    </source>
</evidence>
<accession>A0A2A2JA83</accession>
<feature type="domain" description="Ig-like" evidence="9">
    <location>
        <begin position="1179"/>
        <end position="1267"/>
    </location>
</feature>
<keyword evidence="7" id="KW-0175">Coiled coil</keyword>
<evidence type="ECO:0000259" key="9">
    <source>
        <dbReference type="PROSITE" id="PS50835"/>
    </source>
</evidence>
<evidence type="ECO:0000313" key="10">
    <source>
        <dbReference type="EMBL" id="PAV58521.1"/>
    </source>
</evidence>
<keyword evidence="11" id="KW-1185">Reference proteome</keyword>
<dbReference type="InterPro" id="IPR056701">
    <property type="entry name" value="DUF7799"/>
</dbReference>
<dbReference type="Pfam" id="PF25101">
    <property type="entry name" value="Spectrin_7"/>
    <property type="match status" value="1"/>
</dbReference>
<feature type="compositionally biased region" description="Low complexity" evidence="8">
    <location>
        <begin position="425"/>
        <end position="439"/>
    </location>
</feature>
<dbReference type="Gene3D" id="2.60.40.10">
    <property type="entry name" value="Immunoglobulins"/>
    <property type="match status" value="6"/>
</dbReference>
<dbReference type="SUPFAM" id="SSF46966">
    <property type="entry name" value="Spectrin repeat"/>
    <property type="match status" value="1"/>
</dbReference>
<evidence type="ECO:0000256" key="5">
    <source>
        <dbReference type="ARBA" id="ARBA00023157"/>
    </source>
</evidence>
<feature type="region of interest" description="Disordered" evidence="8">
    <location>
        <begin position="2184"/>
        <end position="2211"/>
    </location>
</feature>
<comment type="similarity">
    <text evidence="2">Belongs to the protein kinase superfamily. CAMK Ser/Thr protein kinase family.</text>
</comment>
<feature type="domain" description="Ig-like" evidence="9">
    <location>
        <begin position="2357"/>
        <end position="2446"/>
    </location>
</feature>
<evidence type="ECO:0000256" key="3">
    <source>
        <dbReference type="ARBA" id="ARBA00022490"/>
    </source>
</evidence>
<feature type="coiled-coil region" evidence="7">
    <location>
        <begin position="864"/>
        <end position="894"/>
    </location>
</feature>
<keyword evidence="3" id="KW-0963">Cytoplasm</keyword>
<feature type="domain" description="Ig-like" evidence="9">
    <location>
        <begin position="1284"/>
        <end position="1374"/>
    </location>
</feature>
<dbReference type="SUPFAM" id="SSF48726">
    <property type="entry name" value="Immunoglobulin"/>
    <property type="match status" value="6"/>
</dbReference>
<feature type="region of interest" description="Disordered" evidence="8">
    <location>
        <begin position="1589"/>
        <end position="1659"/>
    </location>
</feature>
<feature type="domain" description="Ig-like" evidence="9">
    <location>
        <begin position="2057"/>
        <end position="2146"/>
    </location>
</feature>
<feature type="coiled-coil region" evidence="7">
    <location>
        <begin position="962"/>
        <end position="989"/>
    </location>
</feature>
<dbReference type="STRING" id="2018661.A0A2A2JA83"/>
<dbReference type="GO" id="GO:0031672">
    <property type="term" value="C:A band"/>
    <property type="evidence" value="ECO:0007669"/>
    <property type="project" value="UniProtKB-SubCell"/>
</dbReference>
<evidence type="ECO:0000313" key="11">
    <source>
        <dbReference type="Proteomes" id="UP000218231"/>
    </source>
</evidence>
<dbReference type="GO" id="GO:0019899">
    <property type="term" value="F:enzyme binding"/>
    <property type="evidence" value="ECO:0007669"/>
    <property type="project" value="UniProtKB-ARBA"/>
</dbReference>
<dbReference type="PANTHER" id="PTHR47633">
    <property type="entry name" value="IMMUNOGLOBULIN"/>
    <property type="match status" value="1"/>
</dbReference>
<feature type="domain" description="Ig-like" evidence="9">
    <location>
        <begin position="2259"/>
        <end position="2349"/>
    </location>
</feature>
<feature type="region of interest" description="Disordered" evidence="8">
    <location>
        <begin position="424"/>
        <end position="444"/>
    </location>
</feature>
<evidence type="ECO:0000256" key="4">
    <source>
        <dbReference type="ARBA" id="ARBA00022737"/>
    </source>
</evidence>
<evidence type="ECO:0000256" key="6">
    <source>
        <dbReference type="ARBA" id="ARBA00023319"/>
    </source>
</evidence>
<sequence length="2491" mass="281361">MAPLPDEGNIGQAAGSSQGHGIQHPPPTTTISTIAIRAQDTATIVVALLKTDGYVKLRIDEMNPQLLEIGTRSEETSKLLEIHEELMHRIQEKEDQVQLLLKRAEGLSVEKSDPNESIVYDAMAKDLTEAWKTLLRQLMLRGYLLRETLNFYRLANQHEELSAHVAREMVGGNTEKIGQLINQVIDVTAAAVDAGSSVIAQIRTLGQIDDNVERGHQVLNACVDIERIILKIAGEWEKIEGRWVQEKEAVPKAVTTIEEELTVIEQWLVHAEKRIKAVNENGQKALLREGSKHQTRLQELSIGCPSEKRQAVTHLYGRIEEFIHYLKTRMNRSQRIQGFFQSSQAMLSQLSMMESDLRNKFSLAGELVPLARQKTNGLIAEGKDIQATEVLSHEEQRYVRLRCEELHERLKKFEEAVQQIEREQQQNGQLQQQHVQQQQAMPLSSHPGGSLFEWMDMTAVPFLAQNGDMGGNLAEAHQFVAAHKEFANQIMNRESSIMSQLGQMQDREKVIQFEKSYRRLKETVDNRTQLGENYEAVHRFAKDLEASFDALTALLDTNRDFTNEKVAAQMNNVFQMIRETLGQEKQQGEKFISHAEQIGKSDEWLNVVRAQTAVSNLIIDHGNRFTYINHKWNEWQKNKTERSVFEKRIEEIQMWQDDVIEIIGKLGGTETKSHKENEEIRLKIHGFAEAGDRHSATLAQMKGETANTEILSRIEQIEQRQQEIRRKLHSISQGIETSSLRRVIEEIQMWQTDAIEIIKTLDAAEVKTGRDCEQMQQRVDSLRKEMQERSTQISDLARTTTSEQQLSQISKVAEAQQYISQAVNNLTQKFSVSQVLRTIEEIQMWQTEQIEILKIIASSQPKDRREVDESIEKIEKVQEEEQQKSSQIREVLQQAHQPIVQKASTRLVERQNLIREEAQKIKQVMEQKKLTRTVEEIQMWQENTIEIIRLLGARKIDTVQDNEILKTELQKVKRDVEDVSKRVSEISEQEDIVKKSKVKEIQRHIQDMVGNLERRVDERQTQLTVQSQPQAQAQPETVQESKTVDLTYFETSEYAEAAKKTEVEKAMKTIELVQIWQEETVEIIRTIKDKPVTTKEDLQHVEEQVQRIHQNVVAQDQRIQEAKKTVVEDETYRIVLEDTSRRQQIISQLVKELDEKVEQDRKRIQTQKQPQPQQQATAPKIIIPLRDAEIDEGSRFEFAARIDSQPEAVITWLKDGIDVKSNMDYRQQYINGVASLVIEESFIEDTATYTVRATNSVGQAESSAKLIVKSRSAMSSTILEDEKPRFVKQLQNIQVNEGETAHLDCVIVGKPEPEVVWQKSEDVVQEDERTHLTFAGDHCRLTIERVTQADSGTYLARARNVHGEVANFCQLKVQPKRAPPTFPKPVMPSFHRPQRAPTIQPTLTNSTWQEGSKATLQVYVQGEPRPVVQWNFNNQPITTTEEVKIEETADGWTRLTIPSMQPRHAGLYTVKAVNEVGEAVTGATLHIAGQYQPEPLSHVSRELSTISEEKRSEEKRWVDMIESEYRAASSVGSPIPNITSSQTTETRRTEQRWVDSIDEIMAQPSVTREDREVRTAETYAKMVDELMRDVPVQPRTDTRQSREIEDTESLHTSSHRVHEPSPRAQPVQTSTSTTQLQYISQSHEPIQPAVGQATRTDESARTMNIATIRQSPQPELHSTHITAGLPQEHAAKVGQTPHPEMGQPTITSGSPAVENVAKIQQPIEQPAPQTAMSQKGLPTGQIAVRNEEVSHDYCVLFQQVHMPSGPADRRSIERSQPPIERIDDIIILPEEKKSGFVQTTTITTEGGVHKDGQSIPLIKETITTTRRGADEEVIRSGEERSMSAATVREIVPEVKEQKTSQTVTETTTGEGWVHTMQQEPHGTTVTIKRLDIEESGINRAGSQASAVPTETVVTTRRIETEDSGINRGMSQGSAPSETSITIKKLNLDESEELARQLKQQTASPQTTRKTMTTTIVEGGVHTADNQAEHIRYFEPTVTQTVTQTRETDEETASVKQRDSMLVASDVEGYWTDGYTPTPPPLPAHRLPLGESPIMSEPEFIRAFQREYTAEEGESFSIECVLVGNPRPKIRLFFNENQIRLNEKNEFAQISQINDTIRVSIKNATLEHAGYYKLIAENKRGVTETLTVVHVRPRGLSREVKQGTPKRPTEKTTITEEFAMFEYEQQRRPQKHEGGSRLITPPPAKRAIQTHRNDQELLEQYELEERRRQAAAAAAASLQATSGATSATSAGSSTVSGHPPHFTQTLVSAVAADGDSARFEAVVTGWPAPTVEWTKDGVALTRNTLPDIQISNIGGRVALVFDKCQPIHGGKYMCTARNTSGVATSSAQLVVRPKTTAPDFIQRLISEEIEEGAQLKWTVRVTGDPEPTVTWLRDGVEVPDCDEVRLVNEGNGYHSLIVVQVETADSGQFTCLAENVAGEARSTADLVVRPTGTEPGNYFHVTKVTQEKQTKGAEPVINSAFTIETPKQSEML</sequence>
<proteinExistence type="inferred from homology"/>
<dbReference type="InterPro" id="IPR036179">
    <property type="entry name" value="Ig-like_dom_sf"/>
</dbReference>
<protein>
    <recommendedName>
        <fullName evidence="9">Ig-like domain-containing protein</fullName>
    </recommendedName>
</protein>
<feature type="compositionally biased region" description="Basic and acidic residues" evidence="8">
    <location>
        <begin position="2184"/>
        <end position="2194"/>
    </location>
</feature>
<dbReference type="OrthoDB" id="114660at2759"/>
<name>A0A2A2JA83_9BILA</name>
<feature type="coiled-coil region" evidence="7">
    <location>
        <begin position="83"/>
        <end position="110"/>
    </location>
</feature>
<reference evidence="10 11" key="1">
    <citation type="journal article" date="2017" name="Curr. Biol.">
        <title>Genome architecture and evolution of a unichromosomal asexual nematode.</title>
        <authorList>
            <person name="Fradin H."/>
            <person name="Zegar C."/>
            <person name="Gutwein M."/>
            <person name="Lucas J."/>
            <person name="Kovtun M."/>
            <person name="Corcoran D."/>
            <person name="Baugh L.R."/>
            <person name="Kiontke K."/>
            <person name="Gunsalus K."/>
            <person name="Fitch D.H."/>
            <person name="Piano F."/>
        </authorList>
    </citation>
    <scope>NUCLEOTIDE SEQUENCE [LARGE SCALE GENOMIC DNA]</scope>
    <source>
        <strain evidence="10">PF1309</strain>
    </source>
</reference>
<dbReference type="EMBL" id="LIAE01010576">
    <property type="protein sequence ID" value="PAV58521.1"/>
    <property type="molecule type" value="Genomic_DNA"/>
</dbReference>
<comment type="subcellular location">
    <subcellularLocation>
        <location evidence="1">Cytoplasm</location>
        <location evidence="1">Myofibril</location>
        <location evidence="1">Sarcomere</location>
        <location evidence="1">A band</location>
    </subcellularLocation>
</comment>
<dbReference type="FunFam" id="2.60.40.10:FF:000425">
    <property type="entry name" value="Myosin light chain kinase"/>
    <property type="match status" value="2"/>
</dbReference>
<dbReference type="InterPro" id="IPR058157">
    <property type="entry name" value="Spectrin_met"/>
</dbReference>
<keyword evidence="4" id="KW-0677">Repeat</keyword>
<keyword evidence="6" id="KW-0393">Immunoglobulin domain</keyword>
<dbReference type="Pfam" id="PF07679">
    <property type="entry name" value="I-set"/>
    <property type="match status" value="5"/>
</dbReference>
<feature type="compositionally biased region" description="Polar residues" evidence="8">
    <location>
        <begin position="1626"/>
        <end position="1644"/>
    </location>
</feature>
<feature type="region of interest" description="Disordered" evidence="8">
    <location>
        <begin position="1528"/>
        <end position="1550"/>
    </location>
</feature>
<dbReference type="InterPro" id="IPR003598">
    <property type="entry name" value="Ig_sub2"/>
</dbReference>
<evidence type="ECO:0000256" key="1">
    <source>
        <dbReference type="ARBA" id="ARBA00004161"/>
    </source>
</evidence>
<evidence type="ECO:0000256" key="8">
    <source>
        <dbReference type="SAM" id="MobiDB-lite"/>
    </source>
</evidence>